<reference evidence="1 2" key="1">
    <citation type="journal article" date="2021" name="Hortic Res">
        <title>High-quality reference genome and annotation aids understanding of berry development for evergreen blueberry (Vaccinium darrowii).</title>
        <authorList>
            <person name="Yu J."/>
            <person name="Hulse-Kemp A.M."/>
            <person name="Babiker E."/>
            <person name="Staton M."/>
        </authorList>
    </citation>
    <scope>NUCLEOTIDE SEQUENCE [LARGE SCALE GENOMIC DNA]</scope>
    <source>
        <strain evidence="2">cv. NJ 8807/NJ 8810</strain>
        <tissue evidence="1">Young leaf</tissue>
    </source>
</reference>
<sequence length="165" mass="18452">MATAGFINGGAFGSSWIRSKDSKMKAVRSNDGVNRVFCVSSGAATRDPYKTLMVKPGASKSEVKKAFRRLALRYHPDVCRGGNCMVQFQRINQAYEMVMSNLRGELTWPEMKMYEPTPDVGAHERKRAVNDRNNGMDDSDGDSSEEWMGFEGAWAPNYSSIYSEI</sequence>
<evidence type="ECO:0000313" key="2">
    <source>
        <dbReference type="Proteomes" id="UP000828048"/>
    </source>
</evidence>
<accession>A0ACB7YV09</accession>
<organism evidence="1 2">
    <name type="scientific">Vaccinium darrowii</name>
    <dbReference type="NCBI Taxonomy" id="229202"/>
    <lineage>
        <taxon>Eukaryota</taxon>
        <taxon>Viridiplantae</taxon>
        <taxon>Streptophyta</taxon>
        <taxon>Embryophyta</taxon>
        <taxon>Tracheophyta</taxon>
        <taxon>Spermatophyta</taxon>
        <taxon>Magnoliopsida</taxon>
        <taxon>eudicotyledons</taxon>
        <taxon>Gunneridae</taxon>
        <taxon>Pentapetalae</taxon>
        <taxon>asterids</taxon>
        <taxon>Ericales</taxon>
        <taxon>Ericaceae</taxon>
        <taxon>Vaccinioideae</taxon>
        <taxon>Vaccinieae</taxon>
        <taxon>Vaccinium</taxon>
    </lineage>
</organism>
<name>A0ACB7YV09_9ERIC</name>
<dbReference type="Proteomes" id="UP000828048">
    <property type="component" value="Chromosome 3"/>
</dbReference>
<evidence type="ECO:0000313" key="1">
    <source>
        <dbReference type="EMBL" id="KAH7857415.1"/>
    </source>
</evidence>
<comment type="caution">
    <text evidence="1">The sequence shown here is derived from an EMBL/GenBank/DDBJ whole genome shotgun (WGS) entry which is preliminary data.</text>
</comment>
<dbReference type="EMBL" id="CM037153">
    <property type="protein sequence ID" value="KAH7857415.1"/>
    <property type="molecule type" value="Genomic_DNA"/>
</dbReference>
<keyword evidence="2" id="KW-1185">Reference proteome</keyword>
<proteinExistence type="predicted"/>
<protein>
    <submittedName>
        <fullName evidence="1">Uncharacterized protein</fullName>
    </submittedName>
</protein>
<gene>
    <name evidence="1" type="ORF">Vadar_012468</name>
</gene>